<name>A0A0F9T4I1_9ZZZZ</name>
<dbReference type="AlphaFoldDB" id="A0A0F9T4I1"/>
<organism evidence="1">
    <name type="scientific">marine sediment metagenome</name>
    <dbReference type="NCBI Taxonomy" id="412755"/>
    <lineage>
        <taxon>unclassified sequences</taxon>
        <taxon>metagenomes</taxon>
        <taxon>ecological metagenomes</taxon>
    </lineage>
</organism>
<dbReference type="InterPro" id="IPR036390">
    <property type="entry name" value="WH_DNA-bd_sf"/>
</dbReference>
<evidence type="ECO:0000313" key="1">
    <source>
        <dbReference type="EMBL" id="KKN69747.1"/>
    </source>
</evidence>
<protein>
    <submittedName>
        <fullName evidence="1">Uncharacterized protein</fullName>
    </submittedName>
</protein>
<sequence length="183" mass="21745">MNEISKKDLIKNLFPGFSIFEYFILNEPITVLELDRYFSKSKSTYYRMLNKLIDFGLIKKIPNIPKIKKHAQFLYVSTPKLKLILNMVFHWMGDLTLRGCEVELANPLNFEFLNEANSLFSDIILPEIKEWVVANWEEFSNPSTFFKEFSERVLQRVELRLENIIIKKVTNQVRRQAQISEEF</sequence>
<proteinExistence type="predicted"/>
<dbReference type="EMBL" id="LAZR01000419">
    <property type="protein sequence ID" value="KKN69747.1"/>
    <property type="molecule type" value="Genomic_DNA"/>
</dbReference>
<dbReference type="InterPro" id="IPR036388">
    <property type="entry name" value="WH-like_DNA-bd_sf"/>
</dbReference>
<dbReference type="SUPFAM" id="SSF46785">
    <property type="entry name" value="Winged helix' DNA-binding domain"/>
    <property type="match status" value="1"/>
</dbReference>
<accession>A0A0F9T4I1</accession>
<reference evidence="1" key="1">
    <citation type="journal article" date="2015" name="Nature">
        <title>Complex archaea that bridge the gap between prokaryotes and eukaryotes.</title>
        <authorList>
            <person name="Spang A."/>
            <person name="Saw J.H."/>
            <person name="Jorgensen S.L."/>
            <person name="Zaremba-Niedzwiedzka K."/>
            <person name="Martijn J."/>
            <person name="Lind A.E."/>
            <person name="van Eijk R."/>
            <person name="Schleper C."/>
            <person name="Guy L."/>
            <person name="Ettema T.J."/>
        </authorList>
    </citation>
    <scope>NUCLEOTIDE SEQUENCE</scope>
</reference>
<dbReference type="Gene3D" id="1.10.10.10">
    <property type="entry name" value="Winged helix-like DNA-binding domain superfamily/Winged helix DNA-binding domain"/>
    <property type="match status" value="1"/>
</dbReference>
<gene>
    <name evidence="1" type="ORF">LCGC14_0437760</name>
</gene>
<comment type="caution">
    <text evidence="1">The sequence shown here is derived from an EMBL/GenBank/DDBJ whole genome shotgun (WGS) entry which is preliminary data.</text>
</comment>